<dbReference type="Pfam" id="PF01420">
    <property type="entry name" value="Methylase_S"/>
    <property type="match status" value="2"/>
</dbReference>
<dbReference type="PANTHER" id="PTHR30408">
    <property type="entry name" value="TYPE-1 RESTRICTION ENZYME ECOKI SPECIFICITY PROTEIN"/>
    <property type="match status" value="1"/>
</dbReference>
<dbReference type="EMBL" id="JAGUCO010000033">
    <property type="protein sequence ID" value="MBS2100938.1"/>
    <property type="molecule type" value="Genomic_DNA"/>
</dbReference>
<gene>
    <name evidence="5" type="ORF">KEM10_21810</name>
</gene>
<keyword evidence="5" id="KW-0540">Nuclease</keyword>
<evidence type="ECO:0000256" key="1">
    <source>
        <dbReference type="ARBA" id="ARBA00010923"/>
    </source>
</evidence>
<evidence type="ECO:0000259" key="4">
    <source>
        <dbReference type="Pfam" id="PF01420"/>
    </source>
</evidence>
<dbReference type="InterPro" id="IPR000055">
    <property type="entry name" value="Restrct_endonuc_typeI_TRD"/>
</dbReference>
<accession>A0ABS5K1A4</accession>
<keyword evidence="6" id="KW-1185">Reference proteome</keyword>
<evidence type="ECO:0000256" key="3">
    <source>
        <dbReference type="ARBA" id="ARBA00023125"/>
    </source>
</evidence>
<reference evidence="5 6" key="1">
    <citation type="journal article" date="2015" name="Int. J. Syst. Evol. Microbiol.">
        <title>Carboxylicivirga linearis sp. nov., isolated from a sea cucumber culture pond.</title>
        <authorList>
            <person name="Wang F.Q."/>
            <person name="Zhou Y.X."/>
            <person name="Lin X.Z."/>
            <person name="Chen G.J."/>
            <person name="Du Z.J."/>
        </authorList>
    </citation>
    <scope>NUCLEOTIDE SEQUENCE [LARGE SCALE GENOMIC DNA]</scope>
    <source>
        <strain evidence="5 6">FB218</strain>
    </source>
</reference>
<dbReference type="GO" id="GO:0004519">
    <property type="term" value="F:endonuclease activity"/>
    <property type="evidence" value="ECO:0007669"/>
    <property type="project" value="UniProtKB-KW"/>
</dbReference>
<feature type="domain" description="Type I restriction modification DNA specificity" evidence="4">
    <location>
        <begin position="44"/>
        <end position="194"/>
    </location>
</feature>
<comment type="caution">
    <text evidence="5">The sequence shown here is derived from an EMBL/GenBank/DDBJ whole genome shotgun (WGS) entry which is preliminary data.</text>
</comment>
<keyword evidence="5" id="KW-0378">Hydrolase</keyword>
<dbReference type="InterPro" id="IPR044946">
    <property type="entry name" value="Restrct_endonuc_typeI_TRD_sf"/>
</dbReference>
<dbReference type="Gene3D" id="1.10.287.1120">
    <property type="entry name" value="Bipartite methylase S protein"/>
    <property type="match status" value="1"/>
</dbReference>
<dbReference type="InterPro" id="IPR052021">
    <property type="entry name" value="Type-I_RS_S_subunit"/>
</dbReference>
<dbReference type="Proteomes" id="UP000708576">
    <property type="component" value="Unassembled WGS sequence"/>
</dbReference>
<feature type="domain" description="Type I restriction modification DNA specificity" evidence="4">
    <location>
        <begin position="224"/>
        <end position="374"/>
    </location>
</feature>
<dbReference type="PANTHER" id="PTHR30408:SF12">
    <property type="entry name" value="TYPE I RESTRICTION ENZYME MJAVIII SPECIFICITY SUBUNIT"/>
    <property type="match status" value="1"/>
</dbReference>
<keyword evidence="2" id="KW-0680">Restriction system</keyword>
<dbReference type="EC" id="3.1.21.-" evidence="5"/>
<dbReference type="CDD" id="cd17288">
    <property type="entry name" value="RMtype1_S_LlaAI06ORF1089P_TRD1-CR1_like"/>
    <property type="match status" value="1"/>
</dbReference>
<name>A0ABS5K1A4_9BACT</name>
<evidence type="ECO:0000313" key="6">
    <source>
        <dbReference type="Proteomes" id="UP000708576"/>
    </source>
</evidence>
<evidence type="ECO:0000313" key="5">
    <source>
        <dbReference type="EMBL" id="MBS2100938.1"/>
    </source>
</evidence>
<dbReference type="GO" id="GO:0016787">
    <property type="term" value="F:hydrolase activity"/>
    <property type="evidence" value="ECO:0007669"/>
    <property type="project" value="UniProtKB-KW"/>
</dbReference>
<comment type="similarity">
    <text evidence="1">Belongs to the type-I restriction system S methylase family.</text>
</comment>
<dbReference type="RefSeq" id="WP_212219762.1">
    <property type="nucleotide sequence ID" value="NZ_JAGUCO010000033.1"/>
</dbReference>
<organism evidence="5 6">
    <name type="scientific">Carboxylicivirga linearis</name>
    <dbReference type="NCBI Taxonomy" id="1628157"/>
    <lineage>
        <taxon>Bacteria</taxon>
        <taxon>Pseudomonadati</taxon>
        <taxon>Bacteroidota</taxon>
        <taxon>Bacteroidia</taxon>
        <taxon>Marinilabiliales</taxon>
        <taxon>Marinilabiliaceae</taxon>
        <taxon>Carboxylicivirga</taxon>
    </lineage>
</organism>
<dbReference type="SUPFAM" id="SSF116734">
    <property type="entry name" value="DNA methylase specificity domain"/>
    <property type="match status" value="2"/>
</dbReference>
<proteinExistence type="inferred from homology"/>
<keyword evidence="3" id="KW-0238">DNA-binding</keyword>
<protein>
    <submittedName>
        <fullName evidence="5">Restriction endonuclease subunit S</fullName>
        <ecNumber evidence="5">3.1.21.-</ecNumber>
    </submittedName>
</protein>
<evidence type="ECO:0000256" key="2">
    <source>
        <dbReference type="ARBA" id="ARBA00022747"/>
    </source>
</evidence>
<sequence>MKENRKNTPNVPNLRFPEFEGEWKIKTLENHTAKIGDGIHGTPKYDDNGEYYFINGNNLVDGNIKINEQTKRVSDDEAIKHKRDLGSHTLLLSINGTVGNVAFYKEEKVMLGKSAAYLNIEAYIDVNFIYHVLNTPKTQYFFYSELTGTTIKNLSLKSIRETRIALPILEEQTKIADFLQKIDKRIDTQSKIIEDYKFLKKGLMQKIFNQELRFKDNQGNLYADWSEKKLGEVLKIGSGKDYKHLKSGNIPVYGTGGYMTSVDDYLFEGKSVGIGRKGTIDKPVFLDGKFWTVDTLFYTHSFDGVTPYFAYLLFQRINWLKFNEASGVPSLSKATIEKIKVRIPEIAEQQKISSMLSAIDEKIVVESKQLENLKTQKQYLLQNLFV</sequence>
<keyword evidence="5" id="KW-0255">Endonuclease</keyword>
<dbReference type="Gene3D" id="3.90.220.20">
    <property type="entry name" value="DNA methylase specificity domains"/>
    <property type="match status" value="2"/>
</dbReference>